<evidence type="ECO:0000313" key="3">
    <source>
        <dbReference type="Proteomes" id="UP000602510"/>
    </source>
</evidence>
<keyword evidence="3" id="KW-1185">Reference proteome</keyword>
<comment type="caution">
    <text evidence="2">The sequence shown here is derived from an EMBL/GenBank/DDBJ whole genome shotgun (WGS) entry which is preliminary data.</text>
</comment>
<dbReference type="AlphaFoldDB" id="A0A833T1U5"/>
<protein>
    <submittedName>
        <fullName evidence="2">Uncharacterized protein</fullName>
    </submittedName>
</protein>
<proteinExistence type="predicted"/>
<evidence type="ECO:0000313" key="2">
    <source>
        <dbReference type="EMBL" id="KAF4042023.1"/>
    </source>
</evidence>
<dbReference type="Proteomes" id="UP000602510">
    <property type="component" value="Unassembled WGS sequence"/>
</dbReference>
<evidence type="ECO:0000256" key="1">
    <source>
        <dbReference type="SAM" id="MobiDB-lite"/>
    </source>
</evidence>
<gene>
    <name evidence="2" type="ORF">GN244_ATG05747</name>
</gene>
<name>A0A833T1U5_PHYIN</name>
<accession>A0A833T1U5</accession>
<reference evidence="2" key="1">
    <citation type="submission" date="2020-04" db="EMBL/GenBank/DDBJ databases">
        <title>Hybrid Assembly of Korean Phytophthora infestans isolates.</title>
        <authorList>
            <person name="Prokchorchik M."/>
            <person name="Lee Y."/>
            <person name="Seo J."/>
            <person name="Cho J.-H."/>
            <person name="Park Y.-E."/>
            <person name="Jang D.-C."/>
            <person name="Im J.-S."/>
            <person name="Choi J.-G."/>
            <person name="Park H.-J."/>
            <person name="Lee G.-B."/>
            <person name="Lee Y.-G."/>
            <person name="Hong S.-Y."/>
            <person name="Cho K."/>
            <person name="Sohn K.H."/>
        </authorList>
    </citation>
    <scope>NUCLEOTIDE SEQUENCE</scope>
    <source>
        <strain evidence="2">KR_1_A1</strain>
    </source>
</reference>
<feature type="region of interest" description="Disordered" evidence="1">
    <location>
        <begin position="23"/>
        <end position="57"/>
    </location>
</feature>
<organism evidence="2 3">
    <name type="scientific">Phytophthora infestans</name>
    <name type="common">Potato late blight agent</name>
    <name type="synonym">Botrytis infestans</name>
    <dbReference type="NCBI Taxonomy" id="4787"/>
    <lineage>
        <taxon>Eukaryota</taxon>
        <taxon>Sar</taxon>
        <taxon>Stramenopiles</taxon>
        <taxon>Oomycota</taxon>
        <taxon>Peronosporomycetes</taxon>
        <taxon>Peronosporales</taxon>
        <taxon>Peronosporaceae</taxon>
        <taxon>Phytophthora</taxon>
    </lineage>
</organism>
<dbReference type="EMBL" id="WSZM01000109">
    <property type="protein sequence ID" value="KAF4042023.1"/>
    <property type="molecule type" value="Genomic_DNA"/>
</dbReference>
<sequence length="114" mass="12433">MVGNGSSTKCSNDDPEAARYLRYEAGLDDDREIDSTGFDMQDADEDEGDFDESEPEDMDEIVWAPTQPTKYIKDLEKSTDCVDLAAASTLADTMVTNISIITSAFGNLCFDVVG</sequence>
<feature type="compositionally biased region" description="Acidic residues" evidence="1">
    <location>
        <begin position="41"/>
        <end position="57"/>
    </location>
</feature>